<comment type="caution">
    <text evidence="2">The sequence shown here is derived from an EMBL/GenBank/DDBJ whole genome shotgun (WGS) entry which is preliminary data.</text>
</comment>
<feature type="compositionally biased region" description="Low complexity" evidence="1">
    <location>
        <begin position="1"/>
        <end position="24"/>
    </location>
</feature>
<organism evidence="2 3">
    <name type="scientific">Haloprofundus marisrubri</name>
    <dbReference type="NCBI Taxonomy" id="1514971"/>
    <lineage>
        <taxon>Archaea</taxon>
        <taxon>Methanobacteriati</taxon>
        <taxon>Methanobacteriota</taxon>
        <taxon>Stenosarchaea group</taxon>
        <taxon>Halobacteria</taxon>
        <taxon>Halobacteriales</taxon>
        <taxon>Haloferacaceae</taxon>
        <taxon>Haloprofundus</taxon>
    </lineage>
</organism>
<reference evidence="2 3" key="1">
    <citation type="submission" date="2015-12" db="EMBL/GenBank/DDBJ databases">
        <title>Haloprofundus marisrubri gen. nov., sp. nov., an extremely halophilic archaeon isolated from the Discovery deep brine-seawater interface in the Red Sea.</title>
        <authorList>
            <person name="Zhang G."/>
            <person name="Stingl U."/>
            <person name="Rashid M."/>
        </authorList>
    </citation>
    <scope>NUCLEOTIDE SEQUENCE [LARGE SCALE GENOMIC DNA]</scope>
    <source>
        <strain evidence="2 3">SB9</strain>
    </source>
</reference>
<name>A0A0W1R7W8_9EURY</name>
<dbReference type="AlphaFoldDB" id="A0A0W1R7W8"/>
<dbReference type="Proteomes" id="UP000054387">
    <property type="component" value="Unassembled WGS sequence"/>
</dbReference>
<evidence type="ECO:0000313" key="2">
    <source>
        <dbReference type="EMBL" id="KTG09296.1"/>
    </source>
</evidence>
<gene>
    <name evidence="2" type="ORF">AUR64_16060</name>
</gene>
<evidence type="ECO:0000256" key="1">
    <source>
        <dbReference type="SAM" id="MobiDB-lite"/>
    </source>
</evidence>
<evidence type="ECO:0000313" key="3">
    <source>
        <dbReference type="Proteomes" id="UP000054387"/>
    </source>
</evidence>
<feature type="region of interest" description="Disordered" evidence="1">
    <location>
        <begin position="1"/>
        <end position="25"/>
    </location>
</feature>
<dbReference type="OrthoDB" id="341687at2157"/>
<dbReference type="EMBL" id="LOPU01000029">
    <property type="protein sequence ID" value="KTG09296.1"/>
    <property type="molecule type" value="Genomic_DNA"/>
</dbReference>
<accession>A0A0W1R7W8</accession>
<keyword evidence="3" id="KW-1185">Reference proteome</keyword>
<proteinExistence type="predicted"/>
<protein>
    <recommendedName>
        <fullName evidence="4">DUF835 domain-containing protein</fullName>
    </recommendedName>
</protein>
<dbReference type="RefSeq" id="WP_058582448.1">
    <property type="nucleotide sequence ID" value="NZ_LOPU01000029.1"/>
</dbReference>
<evidence type="ECO:0008006" key="4">
    <source>
        <dbReference type="Google" id="ProtNLM"/>
    </source>
</evidence>
<sequence>MVFEANVNTANTTNTADAADAPAPGEQTLVRTPDPLPSAALPRSDRLLVVSARLHPQRLEQMLRESGRDPASATLLSVWPVELEYDGPVTLTGVVHPGDVTGVGMRLVDALSTLSEGDCVVTDALGVLEMYCEPDVVSRFFSTVLQKTAGQRLHGIHTVQPGVTVDGALKAQFDRVVDDAIRPS</sequence>